<dbReference type="Pfam" id="PF12849">
    <property type="entry name" value="PBP_like_2"/>
    <property type="match status" value="1"/>
</dbReference>
<dbReference type="NCBIfam" id="TIGR02136">
    <property type="entry name" value="ptsS_2"/>
    <property type="match status" value="1"/>
</dbReference>
<dbReference type="RefSeq" id="WP_069809771.1">
    <property type="nucleotide sequence ID" value="NZ_CP017305.1"/>
</dbReference>
<dbReference type="OrthoDB" id="9783488at2"/>
<gene>
    <name evidence="6" type="ORF">BIU88_06565</name>
</gene>
<dbReference type="PANTHER" id="PTHR30570">
    <property type="entry name" value="PERIPLASMIC PHOSPHATE BINDING COMPONENT OF PHOSPHATE ABC TRANSPORTER"/>
    <property type="match status" value="1"/>
</dbReference>
<keyword evidence="7" id="KW-1185">Reference proteome</keyword>
<protein>
    <recommendedName>
        <fullName evidence="4">Phosphate-binding protein</fullName>
    </recommendedName>
</protein>
<evidence type="ECO:0000256" key="1">
    <source>
        <dbReference type="ARBA" id="ARBA00008725"/>
    </source>
</evidence>
<dbReference type="GO" id="GO:0042301">
    <property type="term" value="F:phosphate ion binding"/>
    <property type="evidence" value="ECO:0007669"/>
    <property type="project" value="UniProtKB-UniRule"/>
</dbReference>
<accession>A0A1D8D0B5</accession>
<keyword evidence="2 4" id="KW-0813">Transport</keyword>
<dbReference type="PANTHER" id="PTHR30570:SF1">
    <property type="entry name" value="PHOSPHATE-BINDING PROTEIN PSTS"/>
    <property type="match status" value="1"/>
</dbReference>
<dbReference type="GO" id="GO:0006817">
    <property type="term" value="P:phosphate ion transport"/>
    <property type="evidence" value="ECO:0007669"/>
    <property type="project" value="UniProtKB-UniRule"/>
</dbReference>
<dbReference type="SUPFAM" id="SSF53850">
    <property type="entry name" value="Periplasmic binding protein-like II"/>
    <property type="match status" value="1"/>
</dbReference>
<dbReference type="CDD" id="cd13653">
    <property type="entry name" value="PBP2_phosphate_like_1"/>
    <property type="match status" value="1"/>
</dbReference>
<comment type="function">
    <text evidence="4">Involved in the system for phosphate transport across the cytoplasmic membrane.</text>
</comment>
<dbReference type="EMBL" id="CP017305">
    <property type="protein sequence ID" value="AOS83841.1"/>
    <property type="molecule type" value="Genomic_DNA"/>
</dbReference>
<dbReference type="InterPro" id="IPR024370">
    <property type="entry name" value="PBP_domain"/>
</dbReference>
<dbReference type="InterPro" id="IPR011862">
    <property type="entry name" value="Phos-bd"/>
</dbReference>
<sequence>MRKLGAVLTSMAIMVMTMVGNAGAATKGIVIDGSTTVGPIAKSFAAYFMKKYKVPVTVSESGSGNGAKSLINGSCDIANMSRSMKPKELAVAKARKINPIANVVALDGLAMIVHPSNPVRALTDGQIADIFAGRINNWRQVGGPNFPIVVIQRESNSGTQETFKDLVMKGRQVVRNAETQASNGAVKNRVSQTRGAIGFVGFGYLDASVKKIAVNGVLPSSVTVKNGTYKLARELYMYTNGRPAGMVGKFVDLPKTPDGKRIIRELGFISRY</sequence>
<dbReference type="InterPro" id="IPR050811">
    <property type="entry name" value="Phosphate_ABC_transporter"/>
</dbReference>
<organism evidence="6 7">
    <name type="scientific">Chlorobaculum limnaeum</name>
    <dbReference type="NCBI Taxonomy" id="274537"/>
    <lineage>
        <taxon>Bacteria</taxon>
        <taxon>Pseudomonadati</taxon>
        <taxon>Chlorobiota</taxon>
        <taxon>Chlorobiia</taxon>
        <taxon>Chlorobiales</taxon>
        <taxon>Chlorobiaceae</taxon>
        <taxon>Chlorobaculum</taxon>
    </lineage>
</organism>
<reference evidence="6" key="1">
    <citation type="submission" date="2016-09" db="EMBL/GenBank/DDBJ databases">
        <title>Genome sequence of Chlorobaculum limnaeum.</title>
        <authorList>
            <person name="Liu Z."/>
            <person name="Tank M."/>
            <person name="Bryant D.A."/>
        </authorList>
    </citation>
    <scope>NUCLEOTIDE SEQUENCE [LARGE SCALE GENOMIC DNA]</scope>
    <source>
        <strain evidence="6">DSM 1677</strain>
    </source>
</reference>
<evidence type="ECO:0000259" key="5">
    <source>
        <dbReference type="Pfam" id="PF12849"/>
    </source>
</evidence>
<evidence type="ECO:0000313" key="6">
    <source>
        <dbReference type="EMBL" id="AOS83841.1"/>
    </source>
</evidence>
<feature type="domain" description="PBP" evidence="5">
    <location>
        <begin position="23"/>
        <end position="252"/>
    </location>
</feature>
<feature type="chain" id="PRO_5027134668" description="Phosphate-binding protein" evidence="4">
    <location>
        <begin position="25"/>
        <end position="272"/>
    </location>
</feature>
<dbReference type="AlphaFoldDB" id="A0A1D8D0B5"/>
<feature type="signal peptide" evidence="4">
    <location>
        <begin position="1"/>
        <end position="24"/>
    </location>
</feature>
<comment type="similarity">
    <text evidence="1 4">Belongs to the PstS family.</text>
</comment>
<name>A0A1D8D0B5_CHLLM</name>
<dbReference type="Gene3D" id="3.40.190.10">
    <property type="entry name" value="Periplasmic binding protein-like II"/>
    <property type="match status" value="2"/>
</dbReference>
<dbReference type="STRING" id="274537.BIU88_06565"/>
<keyword evidence="4" id="KW-0592">Phosphate transport</keyword>
<evidence type="ECO:0000313" key="7">
    <source>
        <dbReference type="Proteomes" id="UP000095185"/>
    </source>
</evidence>
<proteinExistence type="inferred from homology"/>
<dbReference type="Proteomes" id="UP000095185">
    <property type="component" value="Chromosome"/>
</dbReference>
<keyword evidence="3 4" id="KW-0732">Signal</keyword>
<evidence type="ECO:0000256" key="3">
    <source>
        <dbReference type="ARBA" id="ARBA00022729"/>
    </source>
</evidence>
<evidence type="ECO:0000256" key="2">
    <source>
        <dbReference type="ARBA" id="ARBA00022448"/>
    </source>
</evidence>
<evidence type="ECO:0000256" key="4">
    <source>
        <dbReference type="RuleBase" id="RU367119"/>
    </source>
</evidence>
<dbReference type="KEGG" id="clz:BIU88_06565"/>